<sequence>MRIFRWSTSHPVNIQSSLEMCHDELIKSITLRRRLCSHRWKCNIHLHQHYRHAFRLPAR</sequence>
<dbReference type="EMBL" id="UYSL01021860">
    <property type="protein sequence ID" value="VDL79327.1"/>
    <property type="molecule type" value="Genomic_DNA"/>
</dbReference>
<reference evidence="1 2" key="2">
    <citation type="submission" date="2018-11" db="EMBL/GenBank/DDBJ databases">
        <authorList>
            <consortium name="Pathogen Informatics"/>
        </authorList>
    </citation>
    <scope>NUCLEOTIDE SEQUENCE [LARGE SCALE GENOMIC DNA]</scope>
</reference>
<dbReference type="Proteomes" id="UP000271162">
    <property type="component" value="Unassembled WGS sequence"/>
</dbReference>
<evidence type="ECO:0000313" key="3">
    <source>
        <dbReference type="WBParaSite" id="NBR_0001573201-mRNA-1"/>
    </source>
</evidence>
<keyword evidence="2" id="KW-1185">Reference proteome</keyword>
<protein>
    <submittedName>
        <fullName evidence="1 3">Uncharacterized protein</fullName>
    </submittedName>
</protein>
<evidence type="ECO:0000313" key="2">
    <source>
        <dbReference type="Proteomes" id="UP000271162"/>
    </source>
</evidence>
<reference evidence="3" key="1">
    <citation type="submission" date="2017-02" db="UniProtKB">
        <authorList>
            <consortium name="WormBaseParasite"/>
        </authorList>
    </citation>
    <scope>IDENTIFICATION</scope>
</reference>
<name>A0A0N4YG19_NIPBR</name>
<organism evidence="3">
    <name type="scientific">Nippostrongylus brasiliensis</name>
    <name type="common">Rat hookworm</name>
    <dbReference type="NCBI Taxonomy" id="27835"/>
    <lineage>
        <taxon>Eukaryota</taxon>
        <taxon>Metazoa</taxon>
        <taxon>Ecdysozoa</taxon>
        <taxon>Nematoda</taxon>
        <taxon>Chromadorea</taxon>
        <taxon>Rhabditida</taxon>
        <taxon>Rhabditina</taxon>
        <taxon>Rhabditomorpha</taxon>
        <taxon>Strongyloidea</taxon>
        <taxon>Heligmosomidae</taxon>
        <taxon>Nippostrongylus</taxon>
    </lineage>
</organism>
<accession>A0A0N4YG19</accession>
<dbReference type="AlphaFoldDB" id="A0A0N4YG19"/>
<evidence type="ECO:0000313" key="1">
    <source>
        <dbReference type="EMBL" id="VDL79327.1"/>
    </source>
</evidence>
<dbReference type="WBParaSite" id="NBR_0001573201-mRNA-1">
    <property type="protein sequence ID" value="NBR_0001573201-mRNA-1"/>
    <property type="gene ID" value="NBR_0001573201"/>
</dbReference>
<gene>
    <name evidence="1" type="ORF">NBR_LOCUS15733</name>
</gene>
<proteinExistence type="predicted"/>